<proteinExistence type="predicted"/>
<comment type="caution">
    <text evidence="1">The sequence shown here is derived from an EMBL/GenBank/DDBJ whole genome shotgun (WGS) entry which is preliminary data.</text>
</comment>
<name>X0V1G7_9ZZZZ</name>
<accession>X0V1G7</accession>
<protein>
    <submittedName>
        <fullName evidence="1">Uncharacterized protein</fullName>
    </submittedName>
</protein>
<reference evidence="1" key="1">
    <citation type="journal article" date="2014" name="Front. Microbiol.">
        <title>High frequency of phylogenetically diverse reductive dehalogenase-homologous genes in deep subseafloor sedimentary metagenomes.</title>
        <authorList>
            <person name="Kawai M."/>
            <person name="Futagami T."/>
            <person name="Toyoda A."/>
            <person name="Takaki Y."/>
            <person name="Nishi S."/>
            <person name="Hori S."/>
            <person name="Arai W."/>
            <person name="Tsubouchi T."/>
            <person name="Morono Y."/>
            <person name="Uchiyama I."/>
            <person name="Ito T."/>
            <person name="Fujiyama A."/>
            <person name="Inagaki F."/>
            <person name="Takami H."/>
        </authorList>
    </citation>
    <scope>NUCLEOTIDE SEQUENCE</scope>
    <source>
        <strain evidence="1">Expedition CK06-06</strain>
    </source>
</reference>
<dbReference type="EMBL" id="BARS01026854">
    <property type="protein sequence ID" value="GAG05287.1"/>
    <property type="molecule type" value="Genomic_DNA"/>
</dbReference>
<dbReference type="AlphaFoldDB" id="X0V1G7"/>
<sequence length="50" mass="5577">RWLEVCDCVLRLPGESAGADLEVERAKELGIPVYLTPEQIWAVEPEGIPE</sequence>
<evidence type="ECO:0000313" key="1">
    <source>
        <dbReference type="EMBL" id="GAG05287.1"/>
    </source>
</evidence>
<dbReference type="Gene3D" id="3.40.50.10400">
    <property type="entry name" value="Hypothetical protein PA1492"/>
    <property type="match status" value="1"/>
</dbReference>
<organism evidence="1">
    <name type="scientific">marine sediment metagenome</name>
    <dbReference type="NCBI Taxonomy" id="412755"/>
    <lineage>
        <taxon>unclassified sequences</taxon>
        <taxon>metagenomes</taxon>
        <taxon>ecological metagenomes</taxon>
    </lineage>
</organism>
<gene>
    <name evidence="1" type="ORF">S01H1_42260</name>
</gene>
<feature type="non-terminal residue" evidence="1">
    <location>
        <position position="1"/>
    </location>
</feature>